<proteinExistence type="inferred from homology"/>
<gene>
    <name evidence="8" type="ORF">cubi_03488</name>
</gene>
<keyword evidence="6" id="KW-0653">Protein transport</keyword>
<dbReference type="GO" id="GO:0005829">
    <property type="term" value="C:cytosol"/>
    <property type="evidence" value="ECO:0007669"/>
    <property type="project" value="TreeGrafter"/>
</dbReference>
<dbReference type="PANTHER" id="PTHR12866">
    <property type="entry name" value="UBIQUITIN-LIKE-CONJUGATING ENZYME ATG3"/>
    <property type="match status" value="1"/>
</dbReference>
<protein>
    <submittedName>
        <fullName evidence="8">Autophagocytosis protein</fullName>
    </submittedName>
</protein>
<evidence type="ECO:0000256" key="1">
    <source>
        <dbReference type="ARBA" id="ARBA00004496"/>
    </source>
</evidence>
<dbReference type="GO" id="GO:0019776">
    <property type="term" value="F:Atg8-family ligase activity"/>
    <property type="evidence" value="ECO:0007669"/>
    <property type="project" value="TreeGrafter"/>
</dbReference>
<dbReference type="GO" id="GO:0000422">
    <property type="term" value="P:autophagy of mitochondrion"/>
    <property type="evidence" value="ECO:0007669"/>
    <property type="project" value="TreeGrafter"/>
</dbReference>
<dbReference type="GO" id="GO:0000045">
    <property type="term" value="P:autophagosome assembly"/>
    <property type="evidence" value="ECO:0007669"/>
    <property type="project" value="TreeGrafter"/>
</dbReference>
<reference evidence="8 9" key="1">
    <citation type="submission" date="2016-10" db="EMBL/GenBank/DDBJ databases">
        <title>Reductive evolution of mitochondrial metabolism and differential evolution of invasion-related proteins in Cryptosporidium.</title>
        <authorList>
            <person name="Liu S."/>
            <person name="Roellig D.M."/>
            <person name="Guo Y."/>
            <person name="Li N."/>
            <person name="Frace M.A."/>
            <person name="Tang K."/>
            <person name="Zhang L."/>
            <person name="Feng Y."/>
            <person name="Xiao L."/>
        </authorList>
    </citation>
    <scope>NUCLEOTIDE SEQUENCE [LARGE SCALE GENOMIC DNA]</scope>
    <source>
        <strain evidence="8">39726</strain>
    </source>
</reference>
<dbReference type="Gene3D" id="3.30.1460.50">
    <property type="match status" value="1"/>
</dbReference>
<evidence type="ECO:0000256" key="2">
    <source>
        <dbReference type="ARBA" id="ARBA00007683"/>
    </source>
</evidence>
<dbReference type="EMBL" id="LRBP01000014">
    <property type="protein sequence ID" value="OII73690.1"/>
    <property type="molecule type" value="Genomic_DNA"/>
</dbReference>
<dbReference type="GO" id="GO:0015031">
    <property type="term" value="P:protein transport"/>
    <property type="evidence" value="ECO:0007669"/>
    <property type="project" value="UniProtKB-KW"/>
</dbReference>
<evidence type="ECO:0000313" key="9">
    <source>
        <dbReference type="Proteomes" id="UP000186176"/>
    </source>
</evidence>
<sequence>MESIKHRLADQFRSVIGNFIPINNSNSKFESDGFLTPKEFVDSGDYLVLQFPNWFWRSASKEYLVGWLPINKQYLHIDNIPCRRRLKSSGLCISKDSSGGITDDREDEWIFPTKKNEKKTDSFSINEDSRYYDISVTYDKFFQTPRIWLFGYDKDGSPLSTEEMVEDIINEYATKTITLDPHPFTGILCISIHPCNHSNLLKKMAKNHPPHLSIVILLKFITSVIPSIELDNTIDIDIKFDI</sequence>
<comment type="similarity">
    <text evidence="2">Belongs to the ATG3 family.</text>
</comment>
<dbReference type="InterPro" id="IPR007135">
    <property type="entry name" value="Atg3/Atg10"/>
</dbReference>
<evidence type="ECO:0000256" key="4">
    <source>
        <dbReference type="ARBA" id="ARBA00022490"/>
    </source>
</evidence>
<dbReference type="RefSeq" id="XP_028874945.1">
    <property type="nucleotide sequence ID" value="XM_029020501.1"/>
</dbReference>
<evidence type="ECO:0000256" key="6">
    <source>
        <dbReference type="ARBA" id="ARBA00022927"/>
    </source>
</evidence>
<keyword evidence="3" id="KW-0813">Transport</keyword>
<dbReference type="GO" id="GO:0044804">
    <property type="term" value="P:nucleophagy"/>
    <property type="evidence" value="ECO:0007669"/>
    <property type="project" value="TreeGrafter"/>
</dbReference>
<dbReference type="GeneID" id="39980280"/>
<dbReference type="VEuPathDB" id="CryptoDB:cubi_03488"/>
<keyword evidence="7" id="KW-0072">Autophagy</keyword>
<evidence type="ECO:0000256" key="5">
    <source>
        <dbReference type="ARBA" id="ARBA00022786"/>
    </source>
</evidence>
<name>A0A1J4MHE9_9CRYT</name>
<evidence type="ECO:0000256" key="3">
    <source>
        <dbReference type="ARBA" id="ARBA00022448"/>
    </source>
</evidence>
<keyword evidence="9" id="KW-1185">Reference proteome</keyword>
<comment type="caution">
    <text evidence="8">The sequence shown here is derived from an EMBL/GenBank/DDBJ whole genome shotgun (WGS) entry which is preliminary data.</text>
</comment>
<accession>A0A1J4MHE9</accession>
<dbReference type="OrthoDB" id="1584384at2759"/>
<dbReference type="GO" id="GO:0061723">
    <property type="term" value="P:glycophagy"/>
    <property type="evidence" value="ECO:0007669"/>
    <property type="project" value="TreeGrafter"/>
</dbReference>
<dbReference type="Proteomes" id="UP000186176">
    <property type="component" value="Unassembled WGS sequence"/>
</dbReference>
<dbReference type="Pfam" id="PF03987">
    <property type="entry name" value="Autophagy_act_C"/>
    <property type="match status" value="1"/>
</dbReference>
<evidence type="ECO:0000313" key="8">
    <source>
        <dbReference type="EMBL" id="OII73690.1"/>
    </source>
</evidence>
<dbReference type="AlphaFoldDB" id="A0A1J4MHE9"/>
<organism evidence="8 9">
    <name type="scientific">Cryptosporidium ubiquitum</name>
    <dbReference type="NCBI Taxonomy" id="857276"/>
    <lineage>
        <taxon>Eukaryota</taxon>
        <taxon>Sar</taxon>
        <taxon>Alveolata</taxon>
        <taxon>Apicomplexa</taxon>
        <taxon>Conoidasida</taxon>
        <taxon>Coccidia</taxon>
        <taxon>Eucoccidiorida</taxon>
        <taxon>Eimeriorina</taxon>
        <taxon>Cryptosporidiidae</taxon>
        <taxon>Cryptosporidium</taxon>
    </lineage>
</organism>
<keyword evidence="4" id="KW-0963">Cytoplasm</keyword>
<keyword evidence="5" id="KW-0833">Ubl conjugation pathway</keyword>
<dbReference type="GO" id="GO:0000407">
    <property type="term" value="C:phagophore assembly site"/>
    <property type="evidence" value="ECO:0007669"/>
    <property type="project" value="TreeGrafter"/>
</dbReference>
<evidence type="ECO:0000256" key="7">
    <source>
        <dbReference type="ARBA" id="ARBA00023006"/>
    </source>
</evidence>
<dbReference type="PANTHER" id="PTHR12866:SF2">
    <property type="entry name" value="UBIQUITIN-LIKE-CONJUGATING ENZYME ATG3"/>
    <property type="match status" value="1"/>
</dbReference>
<comment type="subcellular location">
    <subcellularLocation>
        <location evidence="1">Cytoplasm</location>
    </subcellularLocation>
</comment>